<evidence type="ECO:0000256" key="1">
    <source>
        <dbReference type="ARBA" id="ARBA00022679"/>
    </source>
</evidence>
<evidence type="ECO:0000313" key="5">
    <source>
        <dbReference type="Proteomes" id="UP000638263"/>
    </source>
</evidence>
<gene>
    <name evidence="4" type="ORF">GCM10011588_43410</name>
</gene>
<dbReference type="PROSITE" id="PS51186">
    <property type="entry name" value="GNAT"/>
    <property type="match status" value="1"/>
</dbReference>
<reference evidence="4" key="1">
    <citation type="journal article" date="2014" name="Int. J. Syst. Evol. Microbiol.">
        <title>Complete genome sequence of Corynebacterium casei LMG S-19264T (=DSM 44701T), isolated from a smear-ripened cheese.</title>
        <authorList>
            <consortium name="US DOE Joint Genome Institute (JGI-PGF)"/>
            <person name="Walter F."/>
            <person name="Albersmeier A."/>
            <person name="Kalinowski J."/>
            <person name="Ruckert C."/>
        </authorList>
    </citation>
    <scope>NUCLEOTIDE SEQUENCE</scope>
    <source>
        <strain evidence="4">CGMCC 4.3508</strain>
    </source>
</reference>
<comment type="caution">
    <text evidence="4">The sequence shown here is derived from an EMBL/GenBank/DDBJ whole genome shotgun (WGS) entry which is preliminary data.</text>
</comment>
<accession>A0A917RSG3</accession>
<name>A0A917RSG3_9NOCA</name>
<feature type="domain" description="N-acetyltransferase" evidence="3">
    <location>
        <begin position="3"/>
        <end position="173"/>
    </location>
</feature>
<dbReference type="Pfam" id="PF00583">
    <property type="entry name" value="Acetyltransf_1"/>
    <property type="match status" value="1"/>
</dbReference>
<dbReference type="PANTHER" id="PTHR43877">
    <property type="entry name" value="AMINOALKYLPHOSPHONATE N-ACETYLTRANSFERASE-RELATED-RELATED"/>
    <property type="match status" value="1"/>
</dbReference>
<proteinExistence type="predicted"/>
<dbReference type="Gene3D" id="3.40.630.30">
    <property type="match status" value="1"/>
</dbReference>
<evidence type="ECO:0000313" key="4">
    <source>
        <dbReference type="EMBL" id="GGL23904.1"/>
    </source>
</evidence>
<reference evidence="4" key="2">
    <citation type="submission" date="2020-09" db="EMBL/GenBank/DDBJ databases">
        <authorList>
            <person name="Sun Q."/>
            <person name="Zhou Y."/>
        </authorList>
    </citation>
    <scope>NUCLEOTIDE SEQUENCE</scope>
    <source>
        <strain evidence="4">CGMCC 4.3508</strain>
    </source>
</reference>
<protein>
    <recommendedName>
        <fullName evidence="3">N-acetyltransferase domain-containing protein</fullName>
    </recommendedName>
</protein>
<keyword evidence="2" id="KW-0012">Acyltransferase</keyword>
<keyword evidence="5" id="KW-1185">Reference proteome</keyword>
<dbReference type="EMBL" id="BMMH01000009">
    <property type="protein sequence ID" value="GGL23904.1"/>
    <property type="molecule type" value="Genomic_DNA"/>
</dbReference>
<keyword evidence="1" id="KW-0808">Transferase</keyword>
<evidence type="ECO:0000256" key="2">
    <source>
        <dbReference type="ARBA" id="ARBA00023315"/>
    </source>
</evidence>
<dbReference type="InterPro" id="IPR016181">
    <property type="entry name" value="Acyl_CoA_acyltransferase"/>
</dbReference>
<organism evidence="4 5">
    <name type="scientific">Nocardia jinanensis</name>
    <dbReference type="NCBI Taxonomy" id="382504"/>
    <lineage>
        <taxon>Bacteria</taxon>
        <taxon>Bacillati</taxon>
        <taxon>Actinomycetota</taxon>
        <taxon>Actinomycetes</taxon>
        <taxon>Mycobacteriales</taxon>
        <taxon>Nocardiaceae</taxon>
        <taxon>Nocardia</taxon>
    </lineage>
</organism>
<sequence length="203" mass="22429">MTVQIRPAALDDLDLIRRLRLQRASWLAARGSDQWSTEASGLSIDYFAGAVSRAVAAWETWIAEVNGEPAATITINDRADRELWTHAELADALIVHYLIVDLRFAGHGIGRRLLAHAAALARAHGRHWVRLDAWTANAELHAYYRRAGFRLARVADPRDPSPSCALFERHVDDWLLEGGALGTRAGFPMTPLARDPIVLPVSG</sequence>
<dbReference type="RefSeq" id="WP_063916334.1">
    <property type="nucleotide sequence ID" value="NZ_BMMH01000009.1"/>
</dbReference>
<dbReference type="PANTHER" id="PTHR43877:SF2">
    <property type="entry name" value="AMINOALKYLPHOSPHONATE N-ACETYLTRANSFERASE-RELATED"/>
    <property type="match status" value="1"/>
</dbReference>
<dbReference type="InterPro" id="IPR050832">
    <property type="entry name" value="Bact_Acetyltransf"/>
</dbReference>
<evidence type="ECO:0000259" key="3">
    <source>
        <dbReference type="PROSITE" id="PS51186"/>
    </source>
</evidence>
<dbReference type="GO" id="GO:0016747">
    <property type="term" value="F:acyltransferase activity, transferring groups other than amino-acyl groups"/>
    <property type="evidence" value="ECO:0007669"/>
    <property type="project" value="InterPro"/>
</dbReference>
<dbReference type="Proteomes" id="UP000638263">
    <property type="component" value="Unassembled WGS sequence"/>
</dbReference>
<dbReference type="SUPFAM" id="SSF55729">
    <property type="entry name" value="Acyl-CoA N-acyltransferases (Nat)"/>
    <property type="match status" value="1"/>
</dbReference>
<dbReference type="AlphaFoldDB" id="A0A917RSG3"/>
<dbReference type="InterPro" id="IPR000182">
    <property type="entry name" value="GNAT_dom"/>
</dbReference>